<dbReference type="Pfam" id="PF01833">
    <property type="entry name" value="TIG"/>
    <property type="match status" value="5"/>
</dbReference>
<evidence type="ECO:0000256" key="9">
    <source>
        <dbReference type="ARBA" id="ARBA00023180"/>
    </source>
</evidence>
<dbReference type="SUPFAM" id="SSF81296">
    <property type="entry name" value="E set domains"/>
    <property type="match status" value="5"/>
</dbReference>
<dbReference type="InterPro" id="IPR006626">
    <property type="entry name" value="PbH1"/>
</dbReference>
<dbReference type="SUPFAM" id="SSF51126">
    <property type="entry name" value="Pectin lyase-like"/>
    <property type="match status" value="1"/>
</dbReference>
<evidence type="ECO:0000256" key="6">
    <source>
        <dbReference type="ARBA" id="ARBA00022729"/>
    </source>
</evidence>
<keyword evidence="10" id="KW-0966">Cell projection</keyword>
<dbReference type="Pfam" id="PF24606">
    <property type="entry name" value="CEMIP_beta-hel"/>
    <property type="match status" value="2"/>
</dbReference>
<accession>A0AAE1GNZ8</accession>
<dbReference type="Gene3D" id="2.60.40.10">
    <property type="entry name" value="Immunoglobulins"/>
    <property type="match status" value="5"/>
</dbReference>
<feature type="domain" description="G8" evidence="13">
    <location>
        <begin position="1557"/>
        <end position="1700"/>
    </location>
</feature>
<keyword evidence="9" id="KW-0325">Glycoprotein</keyword>
<evidence type="ECO:0000256" key="11">
    <source>
        <dbReference type="SAM" id="Coils"/>
    </source>
</evidence>
<feature type="compositionally biased region" description="Low complexity" evidence="12">
    <location>
        <begin position="2531"/>
        <end position="2543"/>
    </location>
</feature>
<dbReference type="SMART" id="SM00429">
    <property type="entry name" value="IPT"/>
    <property type="match status" value="5"/>
</dbReference>
<evidence type="ECO:0000256" key="10">
    <source>
        <dbReference type="ARBA" id="ARBA00023273"/>
    </source>
</evidence>
<feature type="region of interest" description="Disordered" evidence="12">
    <location>
        <begin position="2530"/>
        <end position="2551"/>
    </location>
</feature>
<evidence type="ECO:0000256" key="1">
    <source>
        <dbReference type="ARBA" id="ARBA00004167"/>
    </source>
</evidence>
<keyword evidence="11" id="KW-0175">Coiled coil</keyword>
<dbReference type="Proteomes" id="UP001286313">
    <property type="component" value="Unassembled WGS sequence"/>
</dbReference>
<feature type="coiled-coil region" evidence="11">
    <location>
        <begin position="155"/>
        <end position="189"/>
    </location>
</feature>
<dbReference type="PROSITE" id="PS51484">
    <property type="entry name" value="G8"/>
    <property type="match status" value="2"/>
</dbReference>
<dbReference type="GO" id="GO:0042995">
    <property type="term" value="C:cell projection"/>
    <property type="evidence" value="ECO:0007669"/>
    <property type="project" value="UniProtKB-SubCell"/>
</dbReference>
<dbReference type="InterPro" id="IPR013783">
    <property type="entry name" value="Ig-like_fold"/>
</dbReference>
<evidence type="ECO:0000259" key="13">
    <source>
        <dbReference type="PROSITE" id="PS51484"/>
    </source>
</evidence>
<dbReference type="Pfam" id="PF10162">
    <property type="entry name" value="G8"/>
    <property type="match status" value="2"/>
</dbReference>
<organism evidence="14 15">
    <name type="scientific">Petrolisthes cinctipes</name>
    <name type="common">Flat porcelain crab</name>
    <dbReference type="NCBI Taxonomy" id="88211"/>
    <lineage>
        <taxon>Eukaryota</taxon>
        <taxon>Metazoa</taxon>
        <taxon>Ecdysozoa</taxon>
        <taxon>Arthropoda</taxon>
        <taxon>Crustacea</taxon>
        <taxon>Multicrustacea</taxon>
        <taxon>Malacostraca</taxon>
        <taxon>Eumalacostraca</taxon>
        <taxon>Eucarida</taxon>
        <taxon>Decapoda</taxon>
        <taxon>Pleocyemata</taxon>
        <taxon>Anomura</taxon>
        <taxon>Galatheoidea</taxon>
        <taxon>Porcellanidae</taxon>
        <taxon>Petrolisthes</taxon>
    </lineage>
</organism>
<keyword evidence="7" id="KW-1133">Transmembrane helix</keyword>
<dbReference type="CDD" id="cd00102">
    <property type="entry name" value="IPT"/>
    <property type="match status" value="1"/>
</dbReference>
<evidence type="ECO:0000313" key="14">
    <source>
        <dbReference type="EMBL" id="KAK3895445.1"/>
    </source>
</evidence>
<evidence type="ECO:0000256" key="8">
    <source>
        <dbReference type="ARBA" id="ARBA00023136"/>
    </source>
</evidence>
<dbReference type="InterPro" id="IPR002909">
    <property type="entry name" value="IPT_dom"/>
</dbReference>
<keyword evidence="15" id="KW-1185">Reference proteome</keyword>
<keyword evidence="5" id="KW-0812">Transmembrane</keyword>
<dbReference type="SMART" id="SM00710">
    <property type="entry name" value="PbH1"/>
    <property type="match status" value="6"/>
</dbReference>
<dbReference type="InterPro" id="IPR052387">
    <property type="entry name" value="Fibrocystin"/>
</dbReference>
<keyword evidence="8" id="KW-0472">Membrane</keyword>
<evidence type="ECO:0000256" key="7">
    <source>
        <dbReference type="ARBA" id="ARBA00022989"/>
    </source>
</evidence>
<dbReference type="InterPro" id="IPR055401">
    <property type="entry name" value="CEMIP_beta-hel_dom"/>
</dbReference>
<dbReference type="PANTHER" id="PTHR46769">
    <property type="entry name" value="POLYCYSTIC KIDNEY AND HEPATIC DISEASE 1 (AUTOSOMAL RECESSIVE)-LIKE 1"/>
    <property type="match status" value="1"/>
</dbReference>
<evidence type="ECO:0000256" key="3">
    <source>
        <dbReference type="ARBA" id="ARBA00004316"/>
    </source>
</evidence>
<dbReference type="SMART" id="SM01225">
    <property type="entry name" value="G8"/>
    <property type="match status" value="2"/>
</dbReference>
<dbReference type="InterPro" id="IPR019316">
    <property type="entry name" value="G8_domain"/>
</dbReference>
<evidence type="ECO:0000256" key="5">
    <source>
        <dbReference type="ARBA" id="ARBA00022692"/>
    </source>
</evidence>
<evidence type="ECO:0000313" key="15">
    <source>
        <dbReference type="Proteomes" id="UP001286313"/>
    </source>
</evidence>
<protein>
    <recommendedName>
        <fullName evidence="13">G8 domain-containing protein</fullName>
    </recommendedName>
</protein>
<dbReference type="CDD" id="cd00603">
    <property type="entry name" value="IPT_PCSR"/>
    <property type="match status" value="2"/>
</dbReference>
<gene>
    <name evidence="14" type="ORF">Pcinc_000894</name>
</gene>
<dbReference type="EMBL" id="JAWQEG010000041">
    <property type="protein sequence ID" value="KAK3895445.1"/>
    <property type="molecule type" value="Genomic_DNA"/>
</dbReference>
<reference evidence="14" key="1">
    <citation type="submission" date="2023-10" db="EMBL/GenBank/DDBJ databases">
        <title>Genome assemblies of two species of porcelain crab, Petrolisthes cinctipes and Petrolisthes manimaculis (Anomura: Porcellanidae).</title>
        <authorList>
            <person name="Angst P."/>
        </authorList>
    </citation>
    <scope>NUCLEOTIDE SEQUENCE</scope>
    <source>
        <strain evidence="14">PB745_01</strain>
        <tissue evidence="14">Gill</tissue>
    </source>
</reference>
<proteinExistence type="predicted"/>
<dbReference type="InterPro" id="IPR014756">
    <property type="entry name" value="Ig_E-set"/>
</dbReference>
<comment type="subcellular location">
    <subcellularLocation>
        <location evidence="2">Cell membrane</location>
    </subcellularLocation>
    <subcellularLocation>
        <location evidence="3">Cell projection</location>
    </subcellularLocation>
    <subcellularLocation>
        <location evidence="1">Membrane</location>
        <topology evidence="1">Single-pass membrane protein</topology>
    </subcellularLocation>
</comment>
<dbReference type="Gene3D" id="2.160.20.10">
    <property type="entry name" value="Single-stranded right-handed beta-helix, Pectin lyase-like"/>
    <property type="match status" value="2"/>
</dbReference>
<feature type="domain" description="G8" evidence="13">
    <location>
        <begin position="697"/>
        <end position="820"/>
    </location>
</feature>
<dbReference type="GO" id="GO:0005886">
    <property type="term" value="C:plasma membrane"/>
    <property type="evidence" value="ECO:0007669"/>
    <property type="project" value="UniProtKB-SubCell"/>
</dbReference>
<evidence type="ECO:0000256" key="12">
    <source>
        <dbReference type="SAM" id="MobiDB-lite"/>
    </source>
</evidence>
<sequence length="2994" mass="326717">MPLLQSLPYRGEATVDITNYEDEGEVVVVPVVTDFTPRQGSVAGGTTVTFTGTGLNSESGMLVYMGGASCTVMSVTATSITCLTSPLAESVVVATVSVAGVSAVMDMLDKNYNYAQSVTPTITGLSVSAATFTVSGTNFGTDSSKVTITLVPSGARKKRSLEEEEEEELEEEREEMEVTLEEQDELFEDEDWFEQAQMAEREMSLRWEENELMEETYGPHTFHEKHIPKLQTRQHSHMSDDVVEFWGKLTGTEARSFHETRKLGVWKVGGSALRSSVMEEEGEIVREKRQANVETISCTVTSTSNSEIQCDAPEASAGSYTAVVNVEGSGNAAVVGSDEVTAVPVISNFSPTEGSTNGGSVITITGSAFDPSDVTVNIGNVPCDVIDATITSITCQTVTHEAATLTVKVISGGEEGTATTSYTYSVDKTPVLTSLSPTTVSYPSSVTVTGTNLMPSGADPQVLIDGLQCSVTAASTTSVTCDVPDYVGGDHSIMVRDTTYGDSNSLIITYTFTLTSVSPITGGFGGASVTLIGNGFDPEGNSSVTFCDVPCIAITSSSTSQIQCTAPPISPDGSSSQVCDVTVTNPDGSEATLSSGFTYDASLTPAVTSVTPSRGGTAGGTSITIIGTGFTNSGNTVTIGGSTCVVDSESSTSITCTTQPHQGPGHFPVQVNVPAKGFATTDENGEFFYIDRWSSIYTWGGEPVPSTGQLVVVDNGQTLLLDQSTDVLKMLLIKGGHVIFDKDATEEIILRAEYILIVEGGSLSIGSEEEPFLGQAVIELYGSHKSIELPFYGSKVLAVREGGLDLHGAHIPITWTHLASPASPGDTSITLKLPVTWKQGDKIVIATTEMRSVIRKVFTKEMRFMKNENEVREIASVSSDGLTVTLTEALEYEHVSMEQTLGGRTIQTRAEVGLLTRNVKIRGAINADFANTIEGCDETWNPGQFATQSCYDGRFGEEEGSDQFGATVMIFGKEPNQDLVYGRIEYVEVTEAGQAFQLGRYPLHFHLVGNVETSYVRGCAVHRTYNRALTIHAANYLTVEHNVVYNNMGHAIFTEDGNEQHNVIQYNLAIYTRTSASLLNVDITPSSYWLVNPNNIVQHNAAAGGTHFGYWYRLERHPSGPSATNSYCQNNEVMGTFNNNTAHSYGRYGMWVFSMDGYFPKTRTCGGSDMVAQWHGLTVWRCDRGAEVVFGGRLQFHNFVALDNLHAGMEMVKVSGNYGEDDGPGIFNSLLVGWSALTPGGCPDKTSGIITPKQSIFNIANTTFVNYNNGQCTALSGCSQCKPRQGGFTVQVKDLTFDNSPNKLKFKWEHETIWIDTDGSLTGTPEKTVVPSMGILPYSSGQCQQDVTEFSINPTAPGSVCNNLKFVRFNLEGPKIEPPSLRARNLLVSNSEGSVEVPYKIKRLTTEGWMGLLYTGDTYRWKLEDSEQITNITYEASFRFLEPGDHLYIQHEFIQTPDGFSTLKNEVNSSESLPDPTTGNHGDYFWDDTTNTMTYLVSEKKTSGRRRRTVFDERNSGVKRDIKYKVYRCQFDGCIPPTVPPVPTGRPDNVYRWSDKETWKDVPVGSGGHPTDDQYDLPVEGDRIIIPQGMWLLVDVATPSLERVYVDGTLEFEDTMDHVFNTTIIYIQGGSLIAGLTDSDPFTHNLNIVLRGSLDATDPDNEDFPMPSGVPNVGWKAIGAFGQLTLHGQLTGRTWMKLASTASAGQSQVTLTDPVDPSWQGKEVMITTTSKETHETEIRVVNSVSGSTLTLDSPLNFEHIAETHNLHSGQVEATLAGEVGLLTRNIVIEGNKYPGFENKLGGRVIVSRLTQDGLDYEGSAKLDAVEFRNMGQLGFDDTDDPRFSLAFHSLGETTTNYVKRCSFNVNFSPALGFFSTDSVPVEANIFYHSVGSGVIDEGSDNVYKDNLLVSMLFPATYNGAQETQNMDWYGAFNLNKATNPVLENNVVAGSEQAGIRTYGENCQNASLWINNEIHSAIFGVLLWKNSGDADSPCKRVSNMYAWRIEDTAFFMMYPASLLLSNVISVDNKLGTNQLVYRPAAITHEFEDKTATVRDSIFVGATPSHTCSFHQSSSSSILFFSKSKFWEGGKEDGNTGILFASFMSGVNMAPLHKFNEVTSYPALHGSSYIEDVTFTNFGSRDNCSIDVALMTNQESDDAIHPIFTSGLTFVDTPEDNYVFIHYANLALVNPSDCVDMDCDGHKKVVVTDNDGSLLGSEQATLTSEAENEWDGDRSHGVGDYRIPIPLRQNSDGSAIHEADKFPNKGIVRDNSCTKMAAWQGWKCTNLRHRMMIIESLDSDTEVRRLSPIGLIANPGPNGYVDLVNGPQDQGWCFGYTCQERISTLYTVVASNTVYEVAMTSTPPQVIRLHLLHADPSEAVVLRIYFPKLQRYDVYVDDIYVAPKNLDTSKLPAYQLLGEGTMYEPTLSDVNSHCIPNQPTGSNYLQRSEKLLHVVLRGGQIVDIKTTPMIILTTGLVVDPNNFFEENVIQNLALLLGVAPENIRVMNVINEGFTGRRTKMGKENINIKMEIASSPTSSLSSNTSTAPGGNVLSSEQLDQSMSNIVEYYQTGNSDKFNVSLDLAEVNVVEAIEPPKEPGPKATKEEGSVVIEGAELFSQIQQKEEEATLNKSLEVVVYDTPTSSVVVDGIPSVVVTYTLFDTSPAITVLNDNGVAVESLGHSSDPWQFTATLIGGDLAATLMGTRTVAYQDGYANFTDLSLDLPGSDYSISFNVTHPDSAPPLTVTLPQSFRAEAKNVTLAINMTDGTLFTDVPFTLSFLLIDADSMEPVDPSQFSEQEITLSLELVNAGDAILGGNTNLILNGTSMTQISVTDLTIDQPGNTYHIRASVNIQPAGWNFKVHTHTLTVILNGTEPTITKTYIVKLKGANKRILQEYQNQVKELFEEKLDEKVSDSVTWTIVKLNIRLKRVKLEVEGVPSDVDDAMSNLCQIVSSSKFAVYVGGRRGKKWKYWFKYVKNDVQRKWQNKCIYKKSNKRN</sequence>
<evidence type="ECO:0000256" key="2">
    <source>
        <dbReference type="ARBA" id="ARBA00004236"/>
    </source>
</evidence>
<comment type="caution">
    <text evidence="14">The sequence shown here is derived from an EMBL/GenBank/DDBJ whole genome shotgun (WGS) entry which is preliminary data.</text>
</comment>
<dbReference type="InterPro" id="IPR011050">
    <property type="entry name" value="Pectin_lyase_fold/virulence"/>
</dbReference>
<keyword evidence="6" id="KW-0732">Signal</keyword>
<evidence type="ECO:0000256" key="4">
    <source>
        <dbReference type="ARBA" id="ARBA00022475"/>
    </source>
</evidence>
<name>A0AAE1GNZ8_PETCI</name>
<dbReference type="InterPro" id="IPR012334">
    <property type="entry name" value="Pectin_lyas_fold"/>
</dbReference>
<dbReference type="PANTHER" id="PTHR46769:SF2">
    <property type="entry name" value="FIBROCYSTIN-L ISOFORM 2 PRECURSOR-RELATED"/>
    <property type="match status" value="1"/>
</dbReference>
<keyword evidence="4" id="KW-1003">Cell membrane</keyword>